<dbReference type="SUPFAM" id="SSF55166">
    <property type="entry name" value="Hedgehog/DD-peptidase"/>
    <property type="match status" value="1"/>
</dbReference>
<protein>
    <submittedName>
        <fullName evidence="3">Peptidoglycan L-alanyl-D-glutamate endopeptidase CwlK</fullName>
    </submittedName>
</protein>
<sequence length="185" mass="21249">MKALKHFTLSWIAIILFIGLLFWLYEQTTPSYERVDGEETVSELHPDVQEAVDTLIDRADDIDIEVVITDGLRTEEEQETLYARGRENEEDIVTHARAGESYHNYGLAVDYAIRNHDGEVIWDIHYDGNNNGESDWFEVADIAKELGFEWGGDFNSFTDYPHLQMTFGLSISELQQGYRPPVGEE</sequence>
<dbReference type="EMBL" id="CDGG01000001">
    <property type="protein sequence ID" value="CEI82457.1"/>
    <property type="molecule type" value="Genomic_DNA"/>
</dbReference>
<evidence type="ECO:0000313" key="4">
    <source>
        <dbReference type="Proteomes" id="UP000040453"/>
    </source>
</evidence>
<feature type="transmembrane region" description="Helical" evidence="1">
    <location>
        <begin position="7"/>
        <end position="25"/>
    </location>
</feature>
<dbReference type="Gene3D" id="3.30.1380.10">
    <property type="match status" value="1"/>
</dbReference>
<keyword evidence="4" id="KW-1185">Reference proteome</keyword>
<dbReference type="PANTHER" id="PTHR34385:SF1">
    <property type="entry name" value="PEPTIDOGLYCAN L-ALANYL-D-GLUTAMATE ENDOPEPTIDASE CWLK"/>
    <property type="match status" value="1"/>
</dbReference>
<keyword evidence="1" id="KW-1133">Transmembrane helix</keyword>
<keyword evidence="1" id="KW-0812">Transmembrane</keyword>
<gene>
    <name evidence="3" type="primary">cwlK</name>
    <name evidence="3" type="ORF">BN997_02323</name>
</gene>
<dbReference type="GO" id="GO:0008233">
    <property type="term" value="F:peptidase activity"/>
    <property type="evidence" value="ECO:0007669"/>
    <property type="project" value="InterPro"/>
</dbReference>
<dbReference type="MEROPS" id="M15.A05"/>
<organism evidence="3 4">
    <name type="scientific">Oceanobacillus oncorhynchi</name>
    <dbReference type="NCBI Taxonomy" id="545501"/>
    <lineage>
        <taxon>Bacteria</taxon>
        <taxon>Bacillati</taxon>
        <taxon>Bacillota</taxon>
        <taxon>Bacilli</taxon>
        <taxon>Bacillales</taxon>
        <taxon>Bacillaceae</taxon>
        <taxon>Oceanobacillus</taxon>
    </lineage>
</organism>
<dbReference type="Pfam" id="PF13539">
    <property type="entry name" value="Peptidase_M15_4"/>
    <property type="match status" value="1"/>
</dbReference>
<evidence type="ECO:0000313" key="3">
    <source>
        <dbReference type="EMBL" id="CEI82457.1"/>
    </source>
</evidence>
<reference evidence="3 4" key="1">
    <citation type="submission" date="2014-11" db="EMBL/GenBank/DDBJ databases">
        <authorList>
            <person name="Urmite Genomes Urmite Genomes"/>
        </authorList>
    </citation>
    <scope>NUCLEOTIDE SEQUENCE [LARGE SCALE GENOMIC DNA]</scope>
    <source>
        <strain evidence="3 4">Oc5</strain>
    </source>
</reference>
<dbReference type="InterPro" id="IPR009045">
    <property type="entry name" value="Zn_M74/Hedgehog-like"/>
</dbReference>
<dbReference type="InterPro" id="IPR052179">
    <property type="entry name" value="DD-CPase-like"/>
</dbReference>
<evidence type="ECO:0000259" key="2">
    <source>
        <dbReference type="Pfam" id="PF13539"/>
    </source>
</evidence>
<name>A0A0A1MS86_9BACI</name>
<dbReference type="OrthoDB" id="9799970at2"/>
<keyword evidence="1" id="KW-0472">Membrane</keyword>
<dbReference type="AlphaFoldDB" id="A0A0A1MS86"/>
<dbReference type="RefSeq" id="WP_042532297.1">
    <property type="nucleotide sequence ID" value="NZ_CAXOIH010000005.1"/>
</dbReference>
<dbReference type="STRING" id="545501.BN997_02323"/>
<feature type="domain" description="Peptidase M15C" evidence="2">
    <location>
        <begin position="97"/>
        <end position="165"/>
    </location>
</feature>
<dbReference type="InterPro" id="IPR039561">
    <property type="entry name" value="Peptidase_M15C"/>
</dbReference>
<accession>A0A0A1MS86</accession>
<dbReference type="Proteomes" id="UP000040453">
    <property type="component" value="Unassembled WGS sequence"/>
</dbReference>
<dbReference type="CDD" id="cd14845">
    <property type="entry name" value="L-Ala-D-Glu_peptidase_like"/>
    <property type="match status" value="1"/>
</dbReference>
<proteinExistence type="predicted"/>
<dbReference type="PANTHER" id="PTHR34385">
    <property type="entry name" value="D-ALANYL-D-ALANINE CARBOXYPEPTIDASE"/>
    <property type="match status" value="1"/>
</dbReference>
<evidence type="ECO:0000256" key="1">
    <source>
        <dbReference type="SAM" id="Phobius"/>
    </source>
</evidence>